<evidence type="ECO:0000313" key="4">
    <source>
        <dbReference type="Proteomes" id="UP000679848"/>
    </source>
</evidence>
<keyword evidence="1" id="KW-0175">Coiled coil</keyword>
<name>A0A810QE90_9FIRM</name>
<dbReference type="InterPro" id="IPR058709">
    <property type="entry name" value="BSH_RND-rel"/>
</dbReference>
<proteinExistence type="predicted"/>
<dbReference type="Proteomes" id="UP000679848">
    <property type="component" value="Chromosome"/>
</dbReference>
<dbReference type="EMBL" id="AP023420">
    <property type="protein sequence ID" value="BCK84186.1"/>
    <property type="molecule type" value="Genomic_DNA"/>
</dbReference>
<dbReference type="AlphaFoldDB" id="A0A810QE90"/>
<evidence type="ECO:0000313" key="3">
    <source>
        <dbReference type="EMBL" id="BCK84186.1"/>
    </source>
</evidence>
<dbReference type="RefSeq" id="WP_213543028.1">
    <property type="nucleotide sequence ID" value="NZ_AP023420.1"/>
</dbReference>
<keyword evidence="4" id="KW-1185">Reference proteome</keyword>
<feature type="domain" description="RND related barrel-sandwich hybrid" evidence="2">
    <location>
        <begin position="59"/>
        <end position="242"/>
    </location>
</feature>
<gene>
    <name evidence="3" type="ORF">MM59RIKEN_15050</name>
</gene>
<evidence type="ECO:0000259" key="2">
    <source>
        <dbReference type="Pfam" id="PF26018"/>
    </source>
</evidence>
<protein>
    <recommendedName>
        <fullName evidence="2">RND related barrel-sandwich hybrid domain-containing protein</fullName>
    </recommendedName>
</protein>
<dbReference type="KEGG" id="pfaa:MM59RIKEN_15050"/>
<evidence type="ECO:0000256" key="1">
    <source>
        <dbReference type="SAM" id="Coils"/>
    </source>
</evidence>
<dbReference type="Pfam" id="PF26018">
    <property type="entry name" value="BSH_RND_rel"/>
    <property type="match status" value="1"/>
</dbReference>
<organism evidence="3 4">
    <name type="scientific">Pusillibacter faecalis</name>
    <dbReference type="NCBI Taxonomy" id="2714358"/>
    <lineage>
        <taxon>Bacteria</taxon>
        <taxon>Bacillati</taxon>
        <taxon>Bacillota</taxon>
        <taxon>Clostridia</taxon>
        <taxon>Eubacteriales</taxon>
        <taxon>Oscillospiraceae</taxon>
        <taxon>Pusillibacter</taxon>
    </lineage>
</organism>
<sequence>MKRNSFGTKALLAAISLALLVYFGVQGARYFRDPLTTTLAYTYEVEESVHLSGYVVREEQVLPGESSGLLQLLREEGERVSEGGTVAAVFADQASLDLQTELASLENRIEQLQYAQEAALGVEITQKLDAQINNSILTYRAALAADRLQDAEKQGDALRTQVMKRDFSVSGTEDLKTQLQELQAQRKTLQSRAAGSVRRITAPVAGLYSAVVDGYETVLTPESLEALTPSSLENLKADGTVSSNVGKLVLGDTWYYAAAMPAAQAQELEDQQADGVSLSLRFTKGVDQDLPVTLHSVGAEENGRVVAVFQGDTYLTQLTLLRQQSAQVITNRVEGIRVPREALRVVAKTVENEDGTTSETKTTGVYCVMGREAAFKPVSVLYSNENFALVKAEISSNQELLRLRPGDEVIVKAYDLYDGKVVGE</sequence>
<reference evidence="3" key="1">
    <citation type="submission" date="2020-09" db="EMBL/GenBank/DDBJ databases">
        <title>New species isolated from human feces.</title>
        <authorList>
            <person name="Kitahara M."/>
            <person name="Shigeno Y."/>
            <person name="Shime M."/>
            <person name="Matsumoto Y."/>
            <person name="Nakamura S."/>
            <person name="Motooka D."/>
            <person name="Fukuoka S."/>
            <person name="Nishikawa H."/>
            <person name="Benno Y."/>
        </authorList>
    </citation>
    <scope>NUCLEOTIDE SEQUENCE</scope>
    <source>
        <strain evidence="3">MM59</strain>
    </source>
</reference>
<accession>A0A810QE90</accession>
<feature type="coiled-coil region" evidence="1">
    <location>
        <begin position="172"/>
        <end position="199"/>
    </location>
</feature>